<dbReference type="SMART" id="SM00355">
    <property type="entry name" value="ZnF_C2H2"/>
    <property type="match status" value="2"/>
</dbReference>
<dbReference type="SMART" id="SM00343">
    <property type="entry name" value="ZnF_C2HC"/>
    <property type="match status" value="2"/>
</dbReference>
<feature type="domain" description="CCHC-type" evidence="4">
    <location>
        <begin position="349"/>
        <end position="363"/>
    </location>
</feature>
<feature type="region of interest" description="Disordered" evidence="2">
    <location>
        <begin position="732"/>
        <end position="756"/>
    </location>
</feature>
<dbReference type="PROSITE" id="PS50157">
    <property type="entry name" value="ZINC_FINGER_C2H2_2"/>
    <property type="match status" value="1"/>
</dbReference>
<dbReference type="Proteomes" id="UP001642520">
    <property type="component" value="Unassembled WGS sequence"/>
</dbReference>
<keyword evidence="6" id="KW-1185">Reference proteome</keyword>
<sequence>MTTNKDINMELETESSSLIQRTSRKRKDSIDSTDSEMLHTTVRRKKKNSLISSEDECVPTTEQEENAKPFAIVEILQILQGSDTITAKDTKILRKKALDAYKQFKILLEGNKKLKSKLIEEQSVNKKISLLDSTISNAVSQLNEVKKQMQEQSTHQNLSYADKVKVQSKIISTQTIKPPKNIVTIYPKEGSEINNSETTRKIIVNSIEPTEEKLKIRHMKKINKSGVLIETETTSDAEQILKCKKLTCAGLVAGLPSKRKPKMIIYQVPKDLKEKDLLAAIKDQNADHLNKDKFTEDFKLLFRTGDREKETVNWVIEVTPEIRNILTKRSKIFIGWHSCSIRDYIQITRCYKCQSFGHISKHCQAKVDTCGHCGQDGHSFGSCPKKQQNPTCVNCKRANKPHDHSSRSKECAAYKHAIEVYLTKVDYGQINGQNSRTVLDEIRHIISKGNIDILCIQEPYSYDNKITGMGNFTVLSDPKRFTNITSQNTIKTAIVLSKNVTVLKLEQLSNTHCICAEITKGKLKFYIINSYFQYSDQIEPYLQHLDIILHKLKGHNIIICLDANAKSPTWHSKHSDERGELLESLIAQHNLFVVNKPSEIHTFDSFQGKTNIDVTLTNSSSYKLISDWTVHQEATISDHNLITFQISTPITKCNPERLPRYNLSRANWKKFDDVLEQEKHKLLATNNTQNDARSTATTITKIIQTACESAIPRKTQFPKSVPWWNASLTKLKKDTRTARRRSQTTTHEPHRSQEKKNYSIARNKYIAAIRKAKQDNWKKFVTSEGNRNPWSYIYKLSANKVPIETTHENIKSKGVQALSWEESTNALLEELLPQDDTAAEGHWHLATRRYFQHSDDIEPYLQQLDIILTALKGKNIVICLDANAKSPIWHSRTSDERGEKLELLIAQRNLFILNAPTDVYTFNSFQGQTNIDVTLISSSYYKSATNWKVHDATTTSDHNLITFQINANILNKTGPQTLARYNLKRANWEKFQQTIEQERIKQPTESSSANPNTRAIDITKMIQSACNTAIPKKKQFTKSVPWWNATLTKLKAQTRKARRTFQQTTLEPRRSQEKKNYTSIRNKYITAIRTAKTESWKNFVNIEGNANPWSYVYKLNTNKIPVETVPENIKYNNTHALSWEESTTALLNELLPSDDTSEENNWHQAIRTYIQKPPDTENAALFTQEEVQNTIRNLKNKKAPGHDLIDNEIIKIAWTQIGNEITNLMNLCLLKETFPQIWKRGVIRILIKNKNKDKTNPRSYRPICLLPTLSKVLEKLISYRITNLTNQHSETSNRQFGFKKGRSTEDAIVEMRKITEENTHKYAIGLLFDIEGAFDNVWWPSILHNLKKRNCPRNLYLLIKSYLSERSVEVTNANAIVMKEATKGCPQADITCRICQPPRNFNSARGLANHMRTHRSATPAAARPIESAGTASVTPPSVLIEQYACPDCQRSFTTRTGLGVHRKSQHPDLVNAEIVVDRARKGLSQEEMRMAATEEAYVIKYGHDRSGNAVRFINVFLAPCFPGRNSDGIKYARKTAAYRQLLDQALRALDCTTSGAPTSPSAGTTSLEGPTTSPADVALESDASSPNPRELYADAIRHLMQEVSGDDSLAGHPLIPLGEQLLGGHDVTLGVTEWIRAAAKPMARKRHSRKRRGREGGAGASRQKTRRREYARMQSLFKTNMSRAAKLVLDGDTEATTPSLEEMVEFWSPIFGHQSTHVEQHPPLPVHRQRFNLAEPITTTEVGSINVPNGSSPGIDGITPAVWRQCPVS</sequence>
<dbReference type="EMBL" id="CAXAJV020000919">
    <property type="protein sequence ID" value="CAL7932933.1"/>
    <property type="molecule type" value="Genomic_DNA"/>
</dbReference>
<name>A0ABP1MYI0_XYLVO</name>
<dbReference type="Gene3D" id="3.60.10.10">
    <property type="entry name" value="Endonuclease/exonuclease/phosphatase"/>
    <property type="match status" value="2"/>
</dbReference>
<dbReference type="PROSITE" id="PS50158">
    <property type="entry name" value="ZF_CCHC"/>
    <property type="match status" value="1"/>
</dbReference>
<dbReference type="Pfam" id="PF00078">
    <property type="entry name" value="RVT_1"/>
    <property type="match status" value="1"/>
</dbReference>
<organism evidence="5 6">
    <name type="scientific">Xylocopa violacea</name>
    <name type="common">Violet carpenter bee</name>
    <name type="synonym">Apis violacea</name>
    <dbReference type="NCBI Taxonomy" id="135666"/>
    <lineage>
        <taxon>Eukaryota</taxon>
        <taxon>Metazoa</taxon>
        <taxon>Ecdysozoa</taxon>
        <taxon>Arthropoda</taxon>
        <taxon>Hexapoda</taxon>
        <taxon>Insecta</taxon>
        <taxon>Pterygota</taxon>
        <taxon>Neoptera</taxon>
        <taxon>Endopterygota</taxon>
        <taxon>Hymenoptera</taxon>
        <taxon>Apocrita</taxon>
        <taxon>Aculeata</taxon>
        <taxon>Apoidea</taxon>
        <taxon>Anthophila</taxon>
        <taxon>Apidae</taxon>
        <taxon>Xylocopa</taxon>
        <taxon>Xylocopa</taxon>
    </lineage>
</organism>
<proteinExistence type="predicted"/>
<evidence type="ECO:0000259" key="4">
    <source>
        <dbReference type="PROSITE" id="PS50158"/>
    </source>
</evidence>
<feature type="region of interest" description="Disordered" evidence="2">
    <location>
        <begin position="1552"/>
        <end position="1588"/>
    </location>
</feature>
<dbReference type="InterPro" id="IPR005135">
    <property type="entry name" value="Endo/exonuclease/phosphatase"/>
</dbReference>
<evidence type="ECO:0008006" key="7">
    <source>
        <dbReference type="Google" id="ProtNLM"/>
    </source>
</evidence>
<keyword evidence="1" id="KW-0862">Zinc</keyword>
<protein>
    <recommendedName>
        <fullName evidence="7">Reverse transcriptase domain-containing protein</fullName>
    </recommendedName>
</protein>
<dbReference type="InterPro" id="IPR043502">
    <property type="entry name" value="DNA/RNA_pol_sf"/>
</dbReference>
<dbReference type="InterPro" id="IPR013087">
    <property type="entry name" value="Znf_C2H2_type"/>
</dbReference>
<dbReference type="SUPFAM" id="SSF57756">
    <property type="entry name" value="Retrovirus zinc finger-like domains"/>
    <property type="match status" value="1"/>
</dbReference>
<dbReference type="Gene3D" id="4.10.60.10">
    <property type="entry name" value="Zinc finger, CCHC-type"/>
    <property type="match status" value="1"/>
</dbReference>
<dbReference type="Gene3D" id="3.30.160.60">
    <property type="entry name" value="Classic Zinc Finger"/>
    <property type="match status" value="1"/>
</dbReference>
<dbReference type="InterPro" id="IPR036875">
    <property type="entry name" value="Znf_CCHC_sf"/>
</dbReference>
<evidence type="ECO:0000256" key="1">
    <source>
        <dbReference type="PROSITE-ProRule" id="PRU00042"/>
    </source>
</evidence>
<evidence type="ECO:0000313" key="6">
    <source>
        <dbReference type="Proteomes" id="UP001642520"/>
    </source>
</evidence>
<dbReference type="SUPFAM" id="SSF56219">
    <property type="entry name" value="DNase I-like"/>
    <property type="match status" value="2"/>
</dbReference>
<accession>A0ABP1MYI0</accession>
<evidence type="ECO:0000313" key="5">
    <source>
        <dbReference type="EMBL" id="CAL7932933.1"/>
    </source>
</evidence>
<dbReference type="InterPro" id="IPR000477">
    <property type="entry name" value="RT_dom"/>
</dbReference>
<evidence type="ECO:0000256" key="2">
    <source>
        <dbReference type="SAM" id="MobiDB-lite"/>
    </source>
</evidence>
<dbReference type="SUPFAM" id="SSF56672">
    <property type="entry name" value="DNA/RNA polymerases"/>
    <property type="match status" value="1"/>
</dbReference>
<feature type="region of interest" description="Disordered" evidence="2">
    <location>
        <begin position="1640"/>
        <end position="1668"/>
    </location>
</feature>
<dbReference type="InterPro" id="IPR036691">
    <property type="entry name" value="Endo/exonu/phosph_ase_sf"/>
</dbReference>
<dbReference type="CDD" id="cd01650">
    <property type="entry name" value="RT_nLTR_like"/>
    <property type="match status" value="1"/>
</dbReference>
<gene>
    <name evidence="5" type="ORF">XYLVIOL_LOCUS175</name>
</gene>
<feature type="non-terminal residue" evidence="5">
    <location>
        <position position="1769"/>
    </location>
</feature>
<feature type="region of interest" description="Disordered" evidence="2">
    <location>
        <begin position="1"/>
        <end position="35"/>
    </location>
</feature>
<feature type="compositionally biased region" description="Polar residues" evidence="2">
    <location>
        <begin position="1552"/>
        <end position="1574"/>
    </location>
</feature>
<dbReference type="PANTHER" id="PTHR47510:SF3">
    <property type="entry name" value="ENDO_EXONUCLEASE_PHOSPHATASE DOMAIN-CONTAINING PROTEIN"/>
    <property type="match status" value="1"/>
</dbReference>
<comment type="caution">
    <text evidence="5">The sequence shown here is derived from an EMBL/GenBank/DDBJ whole genome shotgun (WGS) entry which is preliminary data.</text>
</comment>
<keyword evidence="1" id="KW-0863">Zinc-finger</keyword>
<dbReference type="PANTHER" id="PTHR47510">
    <property type="entry name" value="REVERSE TRANSCRIPTASE DOMAIN-CONTAINING PROTEIN"/>
    <property type="match status" value="1"/>
</dbReference>
<keyword evidence="1" id="KW-0479">Metal-binding</keyword>
<dbReference type="CDD" id="cd09077">
    <property type="entry name" value="R1-I-EN"/>
    <property type="match status" value="1"/>
</dbReference>
<dbReference type="Pfam" id="PF14529">
    <property type="entry name" value="Exo_endo_phos_2"/>
    <property type="match status" value="2"/>
</dbReference>
<dbReference type="PROSITE" id="PS00028">
    <property type="entry name" value="ZINC_FINGER_C2H2_1"/>
    <property type="match status" value="1"/>
</dbReference>
<feature type="compositionally biased region" description="Basic and acidic residues" evidence="2">
    <location>
        <begin position="747"/>
        <end position="756"/>
    </location>
</feature>
<feature type="domain" description="C2H2-type" evidence="3">
    <location>
        <begin position="1443"/>
        <end position="1466"/>
    </location>
</feature>
<feature type="compositionally biased region" description="Basic residues" evidence="2">
    <location>
        <begin position="1642"/>
        <end position="1653"/>
    </location>
</feature>
<reference evidence="5 6" key="1">
    <citation type="submission" date="2024-08" db="EMBL/GenBank/DDBJ databases">
        <authorList>
            <person name="Will J Nash"/>
            <person name="Angela Man"/>
            <person name="Seanna McTaggart"/>
            <person name="Kendall Baker"/>
            <person name="Tom Barker"/>
            <person name="Leah Catchpole"/>
            <person name="Alex Durrant"/>
            <person name="Karim Gharbi"/>
            <person name="Naomi Irish"/>
            <person name="Gemy Kaithakottil"/>
            <person name="Debby Ku"/>
            <person name="Aaliyah Providence"/>
            <person name="Felix Shaw"/>
            <person name="David Swarbreck"/>
            <person name="Chris Watkins"/>
            <person name="Ann M. McCartney"/>
            <person name="Giulio Formenti"/>
            <person name="Alice Mouton"/>
            <person name="Noel Vella"/>
            <person name="Bjorn M von Reumont"/>
            <person name="Adriana Vella"/>
            <person name="Wilfried Haerty"/>
        </authorList>
    </citation>
    <scope>NUCLEOTIDE SEQUENCE [LARGE SCALE GENOMIC DNA]</scope>
</reference>
<dbReference type="InterPro" id="IPR001878">
    <property type="entry name" value="Znf_CCHC"/>
</dbReference>
<evidence type="ECO:0000259" key="3">
    <source>
        <dbReference type="PROSITE" id="PS50157"/>
    </source>
</evidence>